<dbReference type="InterPro" id="IPR002772">
    <property type="entry name" value="Glyco_hydro_3_C"/>
</dbReference>
<comment type="catalytic activity">
    <reaction evidence="10">
        <text>Hydrolysis of (1-&gt;4)-beta-D-xylans, to remove successive D-xylose residues from the non-reducing termini.</text>
        <dbReference type="EC" id="3.2.1.37"/>
    </reaction>
</comment>
<dbReference type="GO" id="GO:0009044">
    <property type="term" value="F:xylan 1,4-beta-xylosidase activity"/>
    <property type="evidence" value="ECO:0007669"/>
    <property type="project" value="UniProtKB-EC"/>
</dbReference>
<dbReference type="InterPro" id="IPR044993">
    <property type="entry name" value="BXL"/>
</dbReference>
<proteinExistence type="inferred from homology"/>
<dbReference type="PANTHER" id="PTHR42721">
    <property type="entry name" value="SUGAR HYDROLASE-RELATED"/>
    <property type="match status" value="1"/>
</dbReference>
<dbReference type="InterPro" id="IPR017853">
    <property type="entry name" value="GH"/>
</dbReference>
<keyword evidence="5" id="KW-0858">Xylan degradation</keyword>
<evidence type="ECO:0000256" key="1">
    <source>
        <dbReference type="ARBA" id="ARBA00004613"/>
    </source>
</evidence>
<keyword evidence="9" id="KW-0326">Glycosidase</keyword>
<evidence type="ECO:0000256" key="10">
    <source>
        <dbReference type="ARBA" id="ARBA00024574"/>
    </source>
</evidence>
<dbReference type="InterPro" id="IPR001764">
    <property type="entry name" value="Glyco_hydro_3_N"/>
</dbReference>
<dbReference type="AlphaFoldDB" id="A0A2A9NXD6"/>
<evidence type="ECO:0000256" key="11">
    <source>
        <dbReference type="ARBA" id="ARBA00026107"/>
    </source>
</evidence>
<dbReference type="EC" id="3.2.1.37" evidence="11"/>
<dbReference type="UniPathway" id="UPA00114"/>
<dbReference type="Pfam" id="PF14310">
    <property type="entry name" value="Fn3-like"/>
    <property type="match status" value="1"/>
</dbReference>
<evidence type="ECO:0000256" key="4">
    <source>
        <dbReference type="ARBA" id="ARBA00022525"/>
    </source>
</evidence>
<dbReference type="STRING" id="703135.A0A2A9NXD6"/>
<feature type="domain" description="Fibronectin type III-like" evidence="13">
    <location>
        <begin position="673"/>
        <end position="743"/>
    </location>
</feature>
<dbReference type="Pfam" id="PF01915">
    <property type="entry name" value="Glyco_hydro_3_C"/>
    <property type="match status" value="1"/>
</dbReference>
<comment type="pathway">
    <text evidence="2">Glycan degradation; xylan degradation.</text>
</comment>
<evidence type="ECO:0000313" key="14">
    <source>
        <dbReference type="EMBL" id="PFH52556.1"/>
    </source>
</evidence>
<evidence type="ECO:0000256" key="8">
    <source>
        <dbReference type="ARBA" id="ARBA00023180"/>
    </source>
</evidence>
<name>A0A2A9NXD6_9AGAR</name>
<feature type="signal peptide" evidence="12">
    <location>
        <begin position="1"/>
        <end position="20"/>
    </location>
</feature>
<dbReference type="InterPro" id="IPR026891">
    <property type="entry name" value="Fn3-like"/>
</dbReference>
<gene>
    <name evidence="14" type="ORF">AMATHDRAFT_46112</name>
</gene>
<dbReference type="FunFam" id="3.40.50.1700:FF:000007">
    <property type="entry name" value="Exo-1,4-beta-xylosidase xlnD"/>
    <property type="match status" value="1"/>
</dbReference>
<dbReference type="Gene3D" id="2.60.40.10">
    <property type="entry name" value="Immunoglobulins"/>
    <property type="match status" value="1"/>
</dbReference>
<reference evidence="14 15" key="1">
    <citation type="submission" date="2014-02" db="EMBL/GenBank/DDBJ databases">
        <title>Transposable element dynamics among asymbiotic and ectomycorrhizal Amanita fungi.</title>
        <authorList>
            <consortium name="DOE Joint Genome Institute"/>
            <person name="Hess J."/>
            <person name="Skrede I."/>
            <person name="Wolfe B."/>
            <person name="LaButti K."/>
            <person name="Ohm R.A."/>
            <person name="Grigoriev I.V."/>
            <person name="Pringle A."/>
        </authorList>
    </citation>
    <scope>NUCLEOTIDE SEQUENCE [LARGE SCALE GENOMIC DNA]</scope>
    <source>
        <strain evidence="14 15">SKay4041</strain>
    </source>
</reference>
<keyword evidence="7 14" id="KW-0378">Hydrolase</keyword>
<accession>A0A2A9NXD6</accession>
<evidence type="ECO:0000256" key="3">
    <source>
        <dbReference type="ARBA" id="ARBA00005336"/>
    </source>
</evidence>
<evidence type="ECO:0000259" key="13">
    <source>
        <dbReference type="SMART" id="SM01217"/>
    </source>
</evidence>
<comment type="similarity">
    <text evidence="3">Belongs to the glycosyl hydrolase 3 family.</text>
</comment>
<dbReference type="GO" id="GO:0031222">
    <property type="term" value="P:arabinan catabolic process"/>
    <property type="evidence" value="ECO:0007669"/>
    <property type="project" value="TreeGrafter"/>
</dbReference>
<dbReference type="PANTHER" id="PTHR42721:SF3">
    <property type="entry name" value="BETA-D-XYLOSIDASE 5-RELATED"/>
    <property type="match status" value="1"/>
</dbReference>
<protein>
    <recommendedName>
        <fullName evidence="11">xylan 1,4-beta-xylosidase</fullName>
        <ecNumber evidence="11">3.2.1.37</ecNumber>
    </recommendedName>
</protein>
<evidence type="ECO:0000256" key="2">
    <source>
        <dbReference type="ARBA" id="ARBA00004851"/>
    </source>
</evidence>
<sequence length="769" mass="84073">MAWKVVSRLLKLSSLPVVSALVYSFPDCTTVPLRSSAVCDTSLTPLQRAKSLIEQFTVDELISNTVNLSPGVPRLGIPAYQWWSEALKHGVALSPGVTFAQTGNFSFATSFPQPIVLGATFDDELIKSIAAIISTEARAFNNFGRAGLDFFTPNINPFKDPRWGRGQETPGEDPFRISRYVFNLIQGLQGGINPRPYIKVVADCKHYAAYDLENWMGNSRMSFDALVTNQDLSEYYLLPFQSCVRDAKVASVMCSYNSVNGVPSCANSYLLQTILRDNWGFNDEDGQWVTSDCDAVDNIFSTHHFTSTFPEAVADALKAGTDIDCGNAYSLHLPDAFNQSLITRSDLERALTRQYTSLVRLGYFDPPEQQPYRQLDWSNVNTPEAQRLAYQAALEGIVLLKNDGVLPLSQRIKRLALIGPWANATTQMQGNYQGIAPFLISPFLGGVNAGYDVEFALGATISGTSTAGFAEALTTARSADAIIFAGGIDETVEREGLDRVTIDWPSSQLELISRLGELGKPLIVLQFGAGQIDGTQLKHNKTVNALLWGGYPGQSAGTALFDILTGKATPSGRLPTTQYPADYVNQVPMTDMTLRPASANPGRTYIWYQGAPVFEFGFGLHYTTFNLSWQEVPAATYSISTLVRQGQGGNLDLLPFDTFTVTVRNDGELTSDYVAMLYIRGDGGPEPRPNKQLISYERVRGIQPSRSGTASLAVNLGSVARADEMGNLWIFPGTYELAVDTSPVLLSHQIQLMGDPAQITFFPQEAASK</sequence>
<organism evidence="14 15">
    <name type="scientific">Amanita thiersii Skay4041</name>
    <dbReference type="NCBI Taxonomy" id="703135"/>
    <lineage>
        <taxon>Eukaryota</taxon>
        <taxon>Fungi</taxon>
        <taxon>Dikarya</taxon>
        <taxon>Basidiomycota</taxon>
        <taxon>Agaricomycotina</taxon>
        <taxon>Agaricomycetes</taxon>
        <taxon>Agaricomycetidae</taxon>
        <taxon>Agaricales</taxon>
        <taxon>Pluteineae</taxon>
        <taxon>Amanitaceae</taxon>
        <taxon>Amanita</taxon>
    </lineage>
</organism>
<dbReference type="Pfam" id="PF00933">
    <property type="entry name" value="Glyco_hydro_3"/>
    <property type="match status" value="1"/>
</dbReference>
<keyword evidence="5" id="KW-0624">Polysaccharide degradation</keyword>
<keyword evidence="8" id="KW-0325">Glycoprotein</keyword>
<dbReference type="GO" id="GO:0045493">
    <property type="term" value="P:xylan catabolic process"/>
    <property type="evidence" value="ECO:0007669"/>
    <property type="project" value="UniProtKB-UniPathway"/>
</dbReference>
<dbReference type="GO" id="GO:0005576">
    <property type="term" value="C:extracellular region"/>
    <property type="evidence" value="ECO:0007669"/>
    <property type="project" value="UniProtKB-SubCell"/>
</dbReference>
<evidence type="ECO:0000256" key="9">
    <source>
        <dbReference type="ARBA" id="ARBA00023295"/>
    </source>
</evidence>
<evidence type="ECO:0000256" key="5">
    <source>
        <dbReference type="ARBA" id="ARBA00022651"/>
    </source>
</evidence>
<dbReference type="SUPFAM" id="SSF51445">
    <property type="entry name" value="(Trans)glycosidases"/>
    <property type="match status" value="1"/>
</dbReference>
<dbReference type="Gene3D" id="3.20.20.300">
    <property type="entry name" value="Glycoside hydrolase, family 3, N-terminal domain"/>
    <property type="match status" value="1"/>
</dbReference>
<evidence type="ECO:0000313" key="15">
    <source>
        <dbReference type="Proteomes" id="UP000242287"/>
    </source>
</evidence>
<keyword evidence="6 12" id="KW-0732">Signal</keyword>
<keyword evidence="15" id="KW-1185">Reference proteome</keyword>
<dbReference type="InterPro" id="IPR036962">
    <property type="entry name" value="Glyco_hydro_3_N_sf"/>
</dbReference>
<dbReference type="OrthoDB" id="47059at2759"/>
<dbReference type="GO" id="GO:0046556">
    <property type="term" value="F:alpha-L-arabinofuranosidase activity"/>
    <property type="evidence" value="ECO:0007669"/>
    <property type="project" value="TreeGrafter"/>
</dbReference>
<feature type="chain" id="PRO_5012744333" description="xylan 1,4-beta-xylosidase" evidence="12">
    <location>
        <begin position="21"/>
        <end position="769"/>
    </location>
</feature>
<keyword evidence="4" id="KW-0964">Secreted</keyword>
<evidence type="ECO:0000256" key="7">
    <source>
        <dbReference type="ARBA" id="ARBA00022801"/>
    </source>
</evidence>
<dbReference type="SMART" id="SM01217">
    <property type="entry name" value="Fn3_like"/>
    <property type="match status" value="1"/>
</dbReference>
<dbReference type="EMBL" id="KZ301978">
    <property type="protein sequence ID" value="PFH52556.1"/>
    <property type="molecule type" value="Genomic_DNA"/>
</dbReference>
<evidence type="ECO:0000256" key="12">
    <source>
        <dbReference type="SAM" id="SignalP"/>
    </source>
</evidence>
<dbReference type="Gene3D" id="3.40.50.1700">
    <property type="entry name" value="Glycoside hydrolase family 3 C-terminal domain"/>
    <property type="match status" value="1"/>
</dbReference>
<keyword evidence="5" id="KW-0119">Carbohydrate metabolism</keyword>
<dbReference type="InterPro" id="IPR036881">
    <property type="entry name" value="Glyco_hydro_3_C_sf"/>
</dbReference>
<dbReference type="InterPro" id="IPR013783">
    <property type="entry name" value="Ig-like_fold"/>
</dbReference>
<comment type="subcellular location">
    <subcellularLocation>
        <location evidence="1">Secreted</location>
    </subcellularLocation>
</comment>
<evidence type="ECO:0000256" key="6">
    <source>
        <dbReference type="ARBA" id="ARBA00022729"/>
    </source>
</evidence>
<dbReference type="Proteomes" id="UP000242287">
    <property type="component" value="Unassembled WGS sequence"/>
</dbReference>
<dbReference type="SUPFAM" id="SSF52279">
    <property type="entry name" value="Beta-D-glucan exohydrolase, C-terminal domain"/>
    <property type="match status" value="1"/>
</dbReference>